<gene>
    <name evidence="2" type="ORF">Pla123a_26200</name>
</gene>
<feature type="signal peptide" evidence="1">
    <location>
        <begin position="1"/>
        <end position="30"/>
    </location>
</feature>
<dbReference type="InterPro" id="IPR002105">
    <property type="entry name" value="Dockerin_1_rpt"/>
</dbReference>
<evidence type="ECO:0000256" key="1">
    <source>
        <dbReference type="SAM" id="SignalP"/>
    </source>
</evidence>
<sequence precursor="true">MFCAKFRLRVVSAVALFSAIVCGQPTAVLAADVDASWDGTFLNKWSEGARWTTVPDVSPLAPNNVASTFSATVNLGNVIVDVPGGVTLNSLNLIDAFVSGDQTVTIVGEPGVPSRWTGATQNSEFRNPGGLTVGAGAELLIGGSGFKALGQPADGDNNADVVTLSVEGSIEFAGGGSFRAAGEGAAIAVAAGGAFNWGSDADLAGTASGEFNIAGALTKSAGAGIATVGSNWSVVNTGSIDIQSGVFSLSSGANGLANDGSIRVSGVGTELRVGGGQSSGSWEVSSGATLSVFSGNAAIKQRLTGATAVLTNNGILSVNGAIEFSEGASLAGGGALNLVSGSIGGDAPIYVENLNWTGGAVSSTGGLTVPSGATAMIAGGRDKFLRANAALEIGGIASVSGAGDLVTTAASGVPAGLVISAGGELDIQSDADLTGGNQSGRSGLLNNSGIFRKSAGDGVTQIESAWSIKNYGLISIETGVLQIDGPLDHGGTSEISVSAGAELRLAGAVIGDQGFGGEGLVEFRDSYSPGEGPAEVSFGGDVSLVEGSELLLELGGTAAGAYDSLTASGAIEFLGALSVRLVDPLGGEAVFAPSAGDAFTLLTADGGLTVPSGLGNVTLPEAPAYTDWTLEIVADTLRLLLVAVESGDFNGDGLVDAADYTLWRSNDGAGTGTPGSLTPADGDANGDGFVDADDYGVWQSQYGAIVAPSSVDVSSIPDPCCAALLALGMALSVPARSVGRGAL</sequence>
<dbReference type="InterPro" id="IPR036439">
    <property type="entry name" value="Dockerin_dom_sf"/>
</dbReference>
<keyword evidence="3" id="KW-1185">Reference proteome</keyword>
<dbReference type="GO" id="GO:0000272">
    <property type="term" value="P:polysaccharide catabolic process"/>
    <property type="evidence" value="ECO:0007669"/>
    <property type="project" value="InterPro"/>
</dbReference>
<dbReference type="SUPFAM" id="SSF63446">
    <property type="entry name" value="Type I dockerin domain"/>
    <property type="match status" value="1"/>
</dbReference>
<reference evidence="2 3" key="1">
    <citation type="submission" date="2019-02" db="EMBL/GenBank/DDBJ databases">
        <title>Deep-cultivation of Planctomycetes and their phenomic and genomic characterization uncovers novel biology.</title>
        <authorList>
            <person name="Wiegand S."/>
            <person name="Jogler M."/>
            <person name="Boedeker C."/>
            <person name="Pinto D."/>
            <person name="Vollmers J."/>
            <person name="Rivas-Marin E."/>
            <person name="Kohn T."/>
            <person name="Peeters S.H."/>
            <person name="Heuer A."/>
            <person name="Rast P."/>
            <person name="Oberbeckmann S."/>
            <person name="Bunk B."/>
            <person name="Jeske O."/>
            <person name="Meyerdierks A."/>
            <person name="Storesund J.E."/>
            <person name="Kallscheuer N."/>
            <person name="Luecker S."/>
            <person name="Lage O.M."/>
            <person name="Pohl T."/>
            <person name="Merkel B.J."/>
            <person name="Hornburger P."/>
            <person name="Mueller R.-W."/>
            <person name="Bruemmer F."/>
            <person name="Labrenz M."/>
            <person name="Spormann A.M."/>
            <person name="Op Den Camp H."/>
            <person name="Overmann J."/>
            <person name="Amann R."/>
            <person name="Jetten M.S.M."/>
            <person name="Mascher T."/>
            <person name="Medema M.H."/>
            <person name="Devos D.P."/>
            <person name="Kaster A.-K."/>
            <person name="Ovreas L."/>
            <person name="Rohde M."/>
            <person name="Galperin M.Y."/>
            <person name="Jogler C."/>
        </authorList>
    </citation>
    <scope>NUCLEOTIDE SEQUENCE [LARGE SCALE GENOMIC DNA]</scope>
    <source>
        <strain evidence="2 3">Pla123a</strain>
    </source>
</reference>
<dbReference type="EMBL" id="SJPO01000006">
    <property type="protein sequence ID" value="TWT75837.1"/>
    <property type="molecule type" value="Genomic_DNA"/>
</dbReference>
<dbReference type="PROSITE" id="PS00018">
    <property type="entry name" value="EF_HAND_1"/>
    <property type="match status" value="2"/>
</dbReference>
<organism evidence="2 3">
    <name type="scientific">Posidoniimonas polymericola</name>
    <dbReference type="NCBI Taxonomy" id="2528002"/>
    <lineage>
        <taxon>Bacteria</taxon>
        <taxon>Pseudomonadati</taxon>
        <taxon>Planctomycetota</taxon>
        <taxon>Planctomycetia</taxon>
        <taxon>Pirellulales</taxon>
        <taxon>Lacipirellulaceae</taxon>
        <taxon>Posidoniimonas</taxon>
    </lineage>
</organism>
<dbReference type="OrthoDB" id="267006at2"/>
<dbReference type="RefSeq" id="WP_146587579.1">
    <property type="nucleotide sequence ID" value="NZ_SJPO01000006.1"/>
</dbReference>
<evidence type="ECO:0000313" key="2">
    <source>
        <dbReference type="EMBL" id="TWT75837.1"/>
    </source>
</evidence>
<comment type="caution">
    <text evidence="2">The sequence shown here is derived from an EMBL/GenBank/DDBJ whole genome shotgun (WGS) entry which is preliminary data.</text>
</comment>
<feature type="chain" id="PRO_5023055558" description="Autotransporter-associated beta strand repeat protein" evidence="1">
    <location>
        <begin position="31"/>
        <end position="743"/>
    </location>
</feature>
<dbReference type="GO" id="GO:0004553">
    <property type="term" value="F:hydrolase activity, hydrolyzing O-glycosyl compounds"/>
    <property type="evidence" value="ECO:0007669"/>
    <property type="project" value="InterPro"/>
</dbReference>
<accession>A0A5C5YM04</accession>
<name>A0A5C5YM04_9BACT</name>
<dbReference type="Pfam" id="PF00404">
    <property type="entry name" value="Dockerin_1"/>
    <property type="match status" value="1"/>
</dbReference>
<dbReference type="Gene3D" id="1.10.1330.10">
    <property type="entry name" value="Dockerin domain"/>
    <property type="match status" value="1"/>
</dbReference>
<evidence type="ECO:0000313" key="3">
    <source>
        <dbReference type="Proteomes" id="UP000318478"/>
    </source>
</evidence>
<protein>
    <recommendedName>
        <fullName evidence="4">Autotransporter-associated beta strand repeat protein</fullName>
    </recommendedName>
</protein>
<dbReference type="InterPro" id="IPR018247">
    <property type="entry name" value="EF_Hand_1_Ca_BS"/>
</dbReference>
<dbReference type="CDD" id="cd14256">
    <property type="entry name" value="Dockerin_I"/>
    <property type="match status" value="1"/>
</dbReference>
<evidence type="ECO:0008006" key="4">
    <source>
        <dbReference type="Google" id="ProtNLM"/>
    </source>
</evidence>
<dbReference type="AlphaFoldDB" id="A0A5C5YM04"/>
<keyword evidence="1" id="KW-0732">Signal</keyword>
<dbReference type="Proteomes" id="UP000318478">
    <property type="component" value="Unassembled WGS sequence"/>
</dbReference>
<proteinExistence type="predicted"/>